<name>A0A8T1MM43_CLOSI</name>
<accession>A0A8T1MM43</accession>
<proteinExistence type="predicted"/>
<sequence length="106" mass="12511">MTALHLRPIRKRKRPNWLQINPKRANYDQVQTVRKQFQIEKGGTMAVHQPTAQRNNIVVKRCLASTPTRLNHVRLHVPGKGQEVHIHFTPTRWPRHSVHKRTDNHL</sequence>
<reference evidence="1 2" key="1">
    <citation type="journal article" date="2018" name="Biotechnol. Adv.">
        <title>Improved genomic resources and new bioinformatic workflow for the carcinogenic parasite Clonorchis sinensis: Biotechnological implications.</title>
        <authorList>
            <person name="Wang D."/>
            <person name="Korhonen P.K."/>
            <person name="Gasser R.B."/>
            <person name="Young N.D."/>
        </authorList>
    </citation>
    <scope>NUCLEOTIDE SEQUENCE [LARGE SCALE GENOMIC DNA]</scope>
    <source>
        <strain evidence="1">Cs-k2</strain>
    </source>
</reference>
<dbReference type="OrthoDB" id="10448916at2759"/>
<gene>
    <name evidence="1" type="ORF">CSKR_201094</name>
</gene>
<organism evidence="1 2">
    <name type="scientific">Clonorchis sinensis</name>
    <name type="common">Chinese liver fluke</name>
    <dbReference type="NCBI Taxonomy" id="79923"/>
    <lineage>
        <taxon>Eukaryota</taxon>
        <taxon>Metazoa</taxon>
        <taxon>Spiralia</taxon>
        <taxon>Lophotrochozoa</taxon>
        <taxon>Platyhelminthes</taxon>
        <taxon>Trematoda</taxon>
        <taxon>Digenea</taxon>
        <taxon>Opisthorchiida</taxon>
        <taxon>Opisthorchiata</taxon>
        <taxon>Opisthorchiidae</taxon>
        <taxon>Clonorchis</taxon>
    </lineage>
</organism>
<dbReference type="EMBL" id="NIRI02000042">
    <property type="protein sequence ID" value="KAG5450008.1"/>
    <property type="molecule type" value="Genomic_DNA"/>
</dbReference>
<comment type="caution">
    <text evidence="1">The sequence shown here is derived from an EMBL/GenBank/DDBJ whole genome shotgun (WGS) entry which is preliminary data.</text>
</comment>
<evidence type="ECO:0000313" key="1">
    <source>
        <dbReference type="EMBL" id="KAG5450008.1"/>
    </source>
</evidence>
<reference evidence="1 2" key="2">
    <citation type="journal article" date="2021" name="Genomics">
        <title>High-quality reference genome for Clonorchis sinensis.</title>
        <authorList>
            <person name="Young N.D."/>
            <person name="Stroehlein A.J."/>
            <person name="Kinkar L."/>
            <person name="Wang T."/>
            <person name="Sohn W.M."/>
            <person name="Chang B.C.H."/>
            <person name="Kaur P."/>
            <person name="Weisz D."/>
            <person name="Dudchenko O."/>
            <person name="Aiden E.L."/>
            <person name="Korhonen P.K."/>
            <person name="Gasser R.B."/>
        </authorList>
    </citation>
    <scope>NUCLEOTIDE SEQUENCE [LARGE SCALE GENOMIC DNA]</scope>
    <source>
        <strain evidence="1">Cs-k2</strain>
    </source>
</reference>
<keyword evidence="2" id="KW-1185">Reference proteome</keyword>
<dbReference type="AlphaFoldDB" id="A0A8T1MM43"/>
<dbReference type="Proteomes" id="UP000286415">
    <property type="component" value="Unassembled WGS sequence"/>
</dbReference>
<protein>
    <submittedName>
        <fullName evidence="1">Uncharacterized protein</fullName>
    </submittedName>
</protein>
<evidence type="ECO:0000313" key="2">
    <source>
        <dbReference type="Proteomes" id="UP000286415"/>
    </source>
</evidence>